<proteinExistence type="predicted"/>
<keyword evidence="2" id="KW-1185">Reference proteome</keyword>
<evidence type="ECO:0000313" key="1">
    <source>
        <dbReference type="EMBL" id="KAJ3641257.1"/>
    </source>
</evidence>
<organism evidence="1 2">
    <name type="scientific">Zophobas morio</name>
    <dbReference type="NCBI Taxonomy" id="2755281"/>
    <lineage>
        <taxon>Eukaryota</taxon>
        <taxon>Metazoa</taxon>
        <taxon>Ecdysozoa</taxon>
        <taxon>Arthropoda</taxon>
        <taxon>Hexapoda</taxon>
        <taxon>Insecta</taxon>
        <taxon>Pterygota</taxon>
        <taxon>Neoptera</taxon>
        <taxon>Endopterygota</taxon>
        <taxon>Coleoptera</taxon>
        <taxon>Polyphaga</taxon>
        <taxon>Cucujiformia</taxon>
        <taxon>Tenebrionidae</taxon>
        <taxon>Zophobas</taxon>
    </lineage>
</organism>
<comment type="caution">
    <text evidence="1">The sequence shown here is derived from an EMBL/GenBank/DDBJ whole genome shotgun (WGS) entry which is preliminary data.</text>
</comment>
<protein>
    <submittedName>
        <fullName evidence="1">Uncharacterized protein</fullName>
    </submittedName>
</protein>
<dbReference type="AlphaFoldDB" id="A0AA38M3L5"/>
<name>A0AA38M3L5_9CUCU</name>
<dbReference type="Proteomes" id="UP001168821">
    <property type="component" value="Unassembled WGS sequence"/>
</dbReference>
<gene>
    <name evidence="1" type="ORF">Zmor_027771</name>
</gene>
<reference evidence="1" key="1">
    <citation type="journal article" date="2023" name="G3 (Bethesda)">
        <title>Whole genome assemblies of Zophobas morio and Tenebrio molitor.</title>
        <authorList>
            <person name="Kaur S."/>
            <person name="Stinson S.A."/>
            <person name="diCenzo G.C."/>
        </authorList>
    </citation>
    <scope>NUCLEOTIDE SEQUENCE</scope>
    <source>
        <strain evidence="1">QUZm001</strain>
    </source>
</reference>
<sequence>MTHRNLSALIRRILIPLSRRNPISIDLKTKRHSIFRSQTYQYEIKAYLSKPTAHLTFPRPQKKQIRHVKLEIRRCQRTNETHVTPETQIPSIYPRKSNNKNKNATSHTKWMEFIGENESIKFQLVSTSTAL</sequence>
<dbReference type="EMBL" id="JALNTZ010000009">
    <property type="protein sequence ID" value="KAJ3641257.1"/>
    <property type="molecule type" value="Genomic_DNA"/>
</dbReference>
<accession>A0AA38M3L5</accession>
<evidence type="ECO:0000313" key="2">
    <source>
        <dbReference type="Proteomes" id="UP001168821"/>
    </source>
</evidence>